<gene>
    <name evidence="7" type="ORF">RDWZM_010585</name>
</gene>
<dbReference type="PROSITE" id="PS00383">
    <property type="entry name" value="TYR_PHOSPHATASE_1"/>
    <property type="match status" value="1"/>
</dbReference>
<evidence type="ECO:0000259" key="5">
    <source>
        <dbReference type="PROSITE" id="PS50054"/>
    </source>
</evidence>
<accession>A0A9Q0RJ74</accession>
<evidence type="ECO:0000256" key="3">
    <source>
        <dbReference type="ARBA" id="ARBA00022801"/>
    </source>
</evidence>
<dbReference type="Pfam" id="PF00782">
    <property type="entry name" value="DSPc"/>
    <property type="match status" value="1"/>
</dbReference>
<dbReference type="InterPro" id="IPR000387">
    <property type="entry name" value="Tyr_Pase_dom"/>
</dbReference>
<dbReference type="GO" id="GO:0005634">
    <property type="term" value="C:nucleus"/>
    <property type="evidence" value="ECO:0007669"/>
    <property type="project" value="TreeGrafter"/>
</dbReference>
<dbReference type="SUPFAM" id="SSF52799">
    <property type="entry name" value="(Phosphotyrosine protein) phosphatases II"/>
    <property type="match status" value="1"/>
</dbReference>
<sequence>MDLSVSNRYDQIDLIIDNLCLSSIQPLYDEKQINQSLIKSVISVVSSLPDDFPKWNGIDYHLVEADDVEHEDLLNRFDTINQKIEQFCKKNDGNILIHCQNGMSRSATILIAYLLYRDPSKCLYEIIAMIRTKRPSIEPNDGFLIQLSIYGQKNPFRLTDDYIHYESYRLFSEIRQRKLPIGEWIYNDPKLKKQIDRLQLSIPFENRQYRSYRCRRCRCALFTENQLVMIDSNQSDQHSALYPLTILWWMRRNDWNGTGSNNDKIECPKCSTKIGRFQPNTERYHLFELNCAKKMDHSVEMKREIKIPLIISIDKCSIDCMGIN</sequence>
<dbReference type="InterPro" id="IPR029021">
    <property type="entry name" value="Prot-tyrosine_phosphatase-like"/>
</dbReference>
<keyword evidence="8" id="KW-1185">Reference proteome</keyword>
<feature type="domain" description="Tyrosine-protein phosphatase" evidence="5">
    <location>
        <begin position="11"/>
        <end position="156"/>
    </location>
</feature>
<evidence type="ECO:0000256" key="1">
    <source>
        <dbReference type="ARBA" id="ARBA00008601"/>
    </source>
</evidence>
<dbReference type="PROSITE" id="PS50054">
    <property type="entry name" value="TYR_PHOSPHATASE_DUAL"/>
    <property type="match status" value="1"/>
</dbReference>
<evidence type="ECO:0000256" key="2">
    <source>
        <dbReference type="ARBA" id="ARBA00013064"/>
    </source>
</evidence>
<dbReference type="GO" id="GO:0004725">
    <property type="term" value="F:protein tyrosine phosphatase activity"/>
    <property type="evidence" value="ECO:0007669"/>
    <property type="project" value="UniProtKB-EC"/>
</dbReference>
<organism evidence="7 8">
    <name type="scientific">Blomia tropicalis</name>
    <name type="common">Mite</name>
    <dbReference type="NCBI Taxonomy" id="40697"/>
    <lineage>
        <taxon>Eukaryota</taxon>
        <taxon>Metazoa</taxon>
        <taxon>Ecdysozoa</taxon>
        <taxon>Arthropoda</taxon>
        <taxon>Chelicerata</taxon>
        <taxon>Arachnida</taxon>
        <taxon>Acari</taxon>
        <taxon>Acariformes</taxon>
        <taxon>Sarcoptiformes</taxon>
        <taxon>Astigmata</taxon>
        <taxon>Glycyphagoidea</taxon>
        <taxon>Echimyopodidae</taxon>
        <taxon>Blomia</taxon>
    </lineage>
</organism>
<dbReference type="Proteomes" id="UP001142055">
    <property type="component" value="Chromosome 4"/>
</dbReference>
<dbReference type="GO" id="GO:0008138">
    <property type="term" value="F:protein tyrosine/serine/threonine phosphatase activity"/>
    <property type="evidence" value="ECO:0007669"/>
    <property type="project" value="TreeGrafter"/>
</dbReference>
<dbReference type="InterPro" id="IPR020422">
    <property type="entry name" value="TYR_PHOSPHATASE_DUAL_dom"/>
</dbReference>
<evidence type="ECO:0000259" key="6">
    <source>
        <dbReference type="PROSITE" id="PS50056"/>
    </source>
</evidence>
<protein>
    <recommendedName>
        <fullName evidence="2">protein-tyrosine-phosphatase</fullName>
        <ecNumber evidence="2">3.1.3.48</ecNumber>
    </recommendedName>
</protein>
<dbReference type="CDD" id="cd14498">
    <property type="entry name" value="DSP"/>
    <property type="match status" value="1"/>
</dbReference>
<keyword evidence="3" id="KW-0378">Hydrolase</keyword>
<comment type="similarity">
    <text evidence="1">Belongs to the protein-tyrosine phosphatase family. Non-receptor class dual specificity subfamily.</text>
</comment>
<dbReference type="EC" id="3.1.3.48" evidence="2"/>
<dbReference type="InterPro" id="IPR016130">
    <property type="entry name" value="Tyr_Pase_AS"/>
</dbReference>
<comment type="caution">
    <text evidence="7">The sequence shown here is derived from an EMBL/GenBank/DDBJ whole genome shotgun (WGS) entry which is preliminary data.</text>
</comment>
<reference evidence="7" key="1">
    <citation type="submission" date="2022-12" db="EMBL/GenBank/DDBJ databases">
        <title>Genome assemblies of Blomia tropicalis.</title>
        <authorList>
            <person name="Cui Y."/>
        </authorList>
    </citation>
    <scope>NUCLEOTIDE SEQUENCE</scope>
    <source>
        <tissue evidence="7">Adult mites</tissue>
    </source>
</reference>
<dbReference type="PANTHER" id="PTHR45848:SF4">
    <property type="entry name" value="DUAL SPECIFICITY PROTEIN PHOSPHATASE 12"/>
    <property type="match status" value="1"/>
</dbReference>
<dbReference type="PROSITE" id="PS50056">
    <property type="entry name" value="TYR_PHOSPHATASE_2"/>
    <property type="match status" value="1"/>
</dbReference>
<dbReference type="PANTHER" id="PTHR45848">
    <property type="entry name" value="DUAL SPECIFICITY PROTEIN PHOSPHATASE 12 FAMILY MEMBER"/>
    <property type="match status" value="1"/>
</dbReference>
<feature type="domain" description="Tyrosine specific protein phosphatases" evidence="6">
    <location>
        <begin position="71"/>
        <end position="137"/>
    </location>
</feature>
<dbReference type="AlphaFoldDB" id="A0A9Q0RJ74"/>
<dbReference type="EMBL" id="JAPWDV010000004">
    <property type="protein sequence ID" value="KAJ6216085.1"/>
    <property type="molecule type" value="Genomic_DNA"/>
</dbReference>
<dbReference type="Gene3D" id="3.90.190.10">
    <property type="entry name" value="Protein tyrosine phosphatase superfamily"/>
    <property type="match status" value="1"/>
</dbReference>
<proteinExistence type="inferred from homology"/>
<name>A0A9Q0RJ74_BLOTA</name>
<evidence type="ECO:0000313" key="7">
    <source>
        <dbReference type="EMBL" id="KAJ6216085.1"/>
    </source>
</evidence>
<evidence type="ECO:0000313" key="8">
    <source>
        <dbReference type="Proteomes" id="UP001142055"/>
    </source>
</evidence>
<dbReference type="SMART" id="SM00195">
    <property type="entry name" value="DSPc"/>
    <property type="match status" value="1"/>
</dbReference>
<dbReference type="InterPro" id="IPR000340">
    <property type="entry name" value="Dual-sp_phosphatase_cat-dom"/>
</dbReference>
<keyword evidence="4" id="KW-0904">Protein phosphatase</keyword>
<evidence type="ECO:0000256" key="4">
    <source>
        <dbReference type="ARBA" id="ARBA00022912"/>
    </source>
</evidence>